<evidence type="ECO:0000313" key="12">
    <source>
        <dbReference type="EMBL" id="BAM41984.1"/>
    </source>
</evidence>
<organism evidence="12 13">
    <name type="scientific">Theileria orientalis strain Shintoku</name>
    <dbReference type="NCBI Taxonomy" id="869250"/>
    <lineage>
        <taxon>Eukaryota</taxon>
        <taxon>Sar</taxon>
        <taxon>Alveolata</taxon>
        <taxon>Apicomplexa</taxon>
        <taxon>Aconoidasida</taxon>
        <taxon>Piroplasmida</taxon>
        <taxon>Theileriidae</taxon>
        <taxon>Theileria</taxon>
    </lineage>
</organism>
<dbReference type="PROSITE" id="PS51195">
    <property type="entry name" value="Q_MOTIF"/>
    <property type="match status" value="1"/>
</dbReference>
<dbReference type="CDD" id="cd18787">
    <property type="entry name" value="SF2_C_DEAD"/>
    <property type="match status" value="1"/>
</dbReference>
<evidence type="ECO:0000256" key="3">
    <source>
        <dbReference type="ARBA" id="ARBA00022801"/>
    </source>
</evidence>
<keyword evidence="5 7" id="KW-0067">ATP-binding</keyword>
<feature type="domain" description="Helicase C-terminal" evidence="10">
    <location>
        <begin position="385"/>
        <end position="530"/>
    </location>
</feature>
<evidence type="ECO:0000256" key="7">
    <source>
        <dbReference type="RuleBase" id="RU000492"/>
    </source>
</evidence>
<feature type="domain" description="DEAD-box RNA helicase Q" evidence="11">
    <location>
        <begin position="150"/>
        <end position="178"/>
    </location>
</feature>
<dbReference type="InterPro" id="IPR027417">
    <property type="entry name" value="P-loop_NTPase"/>
</dbReference>
<evidence type="ECO:0000259" key="9">
    <source>
        <dbReference type="PROSITE" id="PS51192"/>
    </source>
</evidence>
<keyword evidence="4 7" id="KW-0347">Helicase</keyword>
<dbReference type="SMART" id="SM00490">
    <property type="entry name" value="HELICc"/>
    <property type="match status" value="1"/>
</dbReference>
<sequence>MAEKTQEYSSTYRNHSYGPSRFSTSNRQYHEKDRSSTRTSDHHRDKYATKPYDKPTPKSFERNGYQYDQKGYYNSRNFGSSYGGHRYGSGYLGANLAPVNWSTVELVKFEKNFYVEHPDVKALTWKDAEAIRSQKEITVVSGKDVPNPVVKFEQTSFPKYILSSIEQAGFKEPTPIQVQSWPVALSGRDMIGIAETGSGKTLAFLLPAIVHINAQSLLRPGDGPIVLVLAPTRELAEQIKDTAVTFGKSSKIKTSVAYGGVPKKLQIINLKRGVEILIACPGRLIDFLENHITNLKRVTYLVLDEADRMLDMGFEPQIRKITSQIRPDRQTLMFSATWPKEVISLSHTLLSHEVVHINIGSLDLTACHNVEQNVLIIEEKDKRMKLKELLKKLMDGSKILIFAETKKGADTLTRELRLDGWPALCIHGDKKQEERSWVLSEFKAGKHPIMIATDVASRGLDVHDVKYVINYDFPAQIEDYVHRIGRTGRAGMKGSSYTFLTADKFKVARDLVKLLREANQPVPEELQKLANDRSNSGDFRRWGSYSRGSHYTSSNTTPIGGKPYTNSYHGSHSSHSGSYSSYSSYRR</sequence>
<dbReference type="Gene3D" id="3.40.50.300">
    <property type="entry name" value="P-loop containing nucleotide triphosphate hydrolases"/>
    <property type="match status" value="2"/>
</dbReference>
<dbReference type="OrthoDB" id="196131at2759"/>
<dbReference type="GO" id="GO:0003676">
    <property type="term" value="F:nucleic acid binding"/>
    <property type="evidence" value="ECO:0007669"/>
    <property type="project" value="InterPro"/>
</dbReference>
<dbReference type="InterPro" id="IPR000629">
    <property type="entry name" value="RNA-helicase_DEAD-box_CS"/>
</dbReference>
<dbReference type="InterPro" id="IPR011545">
    <property type="entry name" value="DEAD/DEAH_box_helicase_dom"/>
</dbReference>
<evidence type="ECO:0000256" key="6">
    <source>
        <dbReference type="PROSITE-ProRule" id="PRU00552"/>
    </source>
</evidence>
<name>J4DQ79_THEOR</name>
<dbReference type="EC" id="3.6.4.13" evidence="1"/>
<dbReference type="InterPro" id="IPR001650">
    <property type="entry name" value="Helicase_C-like"/>
</dbReference>
<accession>J4DQ79</accession>
<evidence type="ECO:0000256" key="8">
    <source>
        <dbReference type="SAM" id="MobiDB-lite"/>
    </source>
</evidence>
<reference evidence="12 13" key="1">
    <citation type="journal article" date="2012" name="MBio">
        <title>Comparative genome analysis of three eukaryotic parasites with differing abilities to transform leukocytes reveals key mediators of Theileria-induced leukocyte transformation.</title>
        <authorList>
            <person name="Hayashida K."/>
            <person name="Hara Y."/>
            <person name="Abe T."/>
            <person name="Yamasaki C."/>
            <person name="Toyoda A."/>
            <person name="Kosuge T."/>
            <person name="Suzuki Y."/>
            <person name="Sato Y."/>
            <person name="Kawashima S."/>
            <person name="Katayama T."/>
            <person name="Wakaguri H."/>
            <person name="Inoue N."/>
            <person name="Homma K."/>
            <person name="Tada-Umezaki M."/>
            <person name="Yagi Y."/>
            <person name="Fujii Y."/>
            <person name="Habara T."/>
            <person name="Kanehisa M."/>
            <person name="Watanabe H."/>
            <person name="Ito K."/>
            <person name="Gojobori T."/>
            <person name="Sugawara H."/>
            <person name="Imanishi T."/>
            <person name="Weir W."/>
            <person name="Gardner M."/>
            <person name="Pain A."/>
            <person name="Shiels B."/>
            <person name="Hattori M."/>
            <person name="Nene V."/>
            <person name="Sugimoto C."/>
        </authorList>
    </citation>
    <scope>NUCLEOTIDE SEQUENCE [LARGE SCALE GENOMIC DNA]</scope>
    <source>
        <strain evidence="12 13">Shintoku</strain>
    </source>
</reference>
<dbReference type="PROSITE" id="PS51194">
    <property type="entry name" value="HELICASE_CTER"/>
    <property type="match status" value="1"/>
</dbReference>
<feature type="region of interest" description="Disordered" evidence="8">
    <location>
        <begin position="1"/>
        <end position="64"/>
    </location>
</feature>
<dbReference type="RefSeq" id="XP_009692285.1">
    <property type="nucleotide sequence ID" value="XM_009693990.1"/>
</dbReference>
<dbReference type="AlphaFoldDB" id="J4DQ79"/>
<protein>
    <recommendedName>
        <fullName evidence="1">RNA helicase</fullName>
        <ecNumber evidence="1">3.6.4.13</ecNumber>
    </recommendedName>
</protein>
<keyword evidence="3 7" id="KW-0378">Hydrolase</keyword>
<keyword evidence="13" id="KW-1185">Reference proteome</keyword>
<dbReference type="VEuPathDB" id="PiroplasmaDB:TOT_040000363"/>
<feature type="compositionally biased region" description="Low complexity" evidence="8">
    <location>
        <begin position="567"/>
        <end position="587"/>
    </location>
</feature>
<proteinExistence type="inferred from homology"/>
<dbReference type="EMBL" id="AP011949">
    <property type="protein sequence ID" value="BAM41984.1"/>
    <property type="molecule type" value="Genomic_DNA"/>
</dbReference>
<dbReference type="SUPFAM" id="SSF52540">
    <property type="entry name" value="P-loop containing nucleoside triphosphate hydrolases"/>
    <property type="match status" value="1"/>
</dbReference>
<evidence type="ECO:0000256" key="1">
    <source>
        <dbReference type="ARBA" id="ARBA00012552"/>
    </source>
</evidence>
<dbReference type="InterPro" id="IPR014014">
    <property type="entry name" value="RNA_helicase_DEAD_Q_motif"/>
</dbReference>
<evidence type="ECO:0000259" key="10">
    <source>
        <dbReference type="PROSITE" id="PS51194"/>
    </source>
</evidence>
<feature type="domain" description="Helicase ATP-binding" evidence="9">
    <location>
        <begin position="181"/>
        <end position="356"/>
    </location>
</feature>
<evidence type="ECO:0000256" key="2">
    <source>
        <dbReference type="ARBA" id="ARBA00022741"/>
    </source>
</evidence>
<dbReference type="FunFam" id="3.40.50.300:FF:000079">
    <property type="entry name" value="probable ATP-dependent RNA helicase DDX17"/>
    <property type="match status" value="1"/>
</dbReference>
<keyword evidence="2 7" id="KW-0547">Nucleotide-binding</keyword>
<comment type="similarity">
    <text evidence="7">Belongs to the DEAD box helicase family.</text>
</comment>
<dbReference type="GO" id="GO:0016787">
    <property type="term" value="F:hydrolase activity"/>
    <property type="evidence" value="ECO:0007669"/>
    <property type="project" value="UniProtKB-KW"/>
</dbReference>
<dbReference type="eggNOG" id="KOG0331">
    <property type="taxonomic scope" value="Eukaryota"/>
</dbReference>
<dbReference type="Pfam" id="PF00270">
    <property type="entry name" value="DEAD"/>
    <property type="match status" value="1"/>
</dbReference>
<evidence type="ECO:0000256" key="4">
    <source>
        <dbReference type="ARBA" id="ARBA00022806"/>
    </source>
</evidence>
<feature type="short sequence motif" description="Q motif" evidence="6">
    <location>
        <begin position="150"/>
        <end position="178"/>
    </location>
</feature>
<dbReference type="SMART" id="SM00487">
    <property type="entry name" value="DEXDc"/>
    <property type="match status" value="1"/>
</dbReference>
<evidence type="ECO:0000256" key="5">
    <source>
        <dbReference type="ARBA" id="ARBA00022840"/>
    </source>
</evidence>
<dbReference type="STRING" id="869250.J4DQ79"/>
<dbReference type="GeneID" id="20716429"/>
<dbReference type="PROSITE" id="PS00039">
    <property type="entry name" value="DEAD_ATP_HELICASE"/>
    <property type="match status" value="1"/>
</dbReference>
<dbReference type="InterPro" id="IPR014001">
    <property type="entry name" value="Helicase_ATP-bd"/>
</dbReference>
<gene>
    <name evidence="12" type="ORF">TOT_040000363</name>
</gene>
<feature type="region of interest" description="Disordered" evidence="8">
    <location>
        <begin position="549"/>
        <end position="587"/>
    </location>
</feature>
<dbReference type="OMA" id="STMPKFE"/>
<dbReference type="GO" id="GO:0005524">
    <property type="term" value="F:ATP binding"/>
    <property type="evidence" value="ECO:0007669"/>
    <property type="project" value="UniProtKB-KW"/>
</dbReference>
<dbReference type="PANTHER" id="PTHR47958">
    <property type="entry name" value="ATP-DEPENDENT RNA HELICASE DBP3"/>
    <property type="match status" value="1"/>
</dbReference>
<feature type="compositionally biased region" description="Polar residues" evidence="8">
    <location>
        <begin position="549"/>
        <end position="558"/>
    </location>
</feature>
<dbReference type="GO" id="GO:0003724">
    <property type="term" value="F:RNA helicase activity"/>
    <property type="evidence" value="ECO:0007669"/>
    <property type="project" value="UniProtKB-EC"/>
</dbReference>
<dbReference type="FunFam" id="3.40.50.300:FF:000008">
    <property type="entry name" value="ATP-dependent RNA helicase RhlB"/>
    <property type="match status" value="1"/>
</dbReference>
<feature type="compositionally biased region" description="Basic and acidic residues" evidence="8">
    <location>
        <begin position="28"/>
        <end position="61"/>
    </location>
</feature>
<dbReference type="Pfam" id="PF00271">
    <property type="entry name" value="Helicase_C"/>
    <property type="match status" value="1"/>
</dbReference>
<dbReference type="CDD" id="cd17966">
    <property type="entry name" value="DEADc_DDX5_DDX17"/>
    <property type="match status" value="1"/>
</dbReference>
<evidence type="ECO:0000313" key="13">
    <source>
        <dbReference type="Proteomes" id="UP000003786"/>
    </source>
</evidence>
<evidence type="ECO:0000259" key="11">
    <source>
        <dbReference type="PROSITE" id="PS51195"/>
    </source>
</evidence>
<dbReference type="Proteomes" id="UP000003786">
    <property type="component" value="Chromosome 4"/>
</dbReference>
<dbReference type="KEGG" id="tot:TOT_040000363"/>
<dbReference type="PROSITE" id="PS51192">
    <property type="entry name" value="HELICASE_ATP_BIND_1"/>
    <property type="match status" value="1"/>
</dbReference>